<dbReference type="OrthoDB" id="5504137at2"/>
<sequence>MAAPFVLDLLGFVGDKPNTADIANHGSTDIARGVLEVLGISHQAPNAQTAGMNLEDGVKEYLAAELPRLDQRRPWEVRRGGAISEFRQYAHLARLNELVGADPTLKVELGQDYMISPDVTVGFMHGDVFQRPILHAAVSCKFSIRSDRVQNIRHEGVSMIRHRRGRQPHIVTVTSEPQPSRLAAICRGTGEVDAVYHVCLPELEEAVAGVGNELQQEALGEIVSQDRLYDLTELPDHLTV</sequence>
<dbReference type="InterPro" id="IPR015105">
    <property type="entry name" value="NgoMIV"/>
</dbReference>
<dbReference type="RefSeq" id="WP_012224796.1">
    <property type="nucleotide sequence ID" value="NZ_HG422565.1"/>
</dbReference>
<dbReference type="GO" id="GO:0009036">
    <property type="term" value="F:type II site-specific deoxyribonuclease activity"/>
    <property type="evidence" value="ECO:0007669"/>
    <property type="project" value="UniProtKB-EC"/>
</dbReference>
<accession>R4YXJ7</accession>
<organism evidence="1 2">
    <name type="scientific">Candidatus Neomicrothrix parvicella RN1</name>
    <dbReference type="NCBI Taxonomy" id="1229780"/>
    <lineage>
        <taxon>Bacteria</taxon>
        <taxon>Bacillati</taxon>
        <taxon>Actinomycetota</taxon>
        <taxon>Acidimicrobiia</taxon>
        <taxon>Acidimicrobiales</taxon>
        <taxon>Microthrixaceae</taxon>
        <taxon>Candidatus Neomicrothrix</taxon>
    </lineage>
</organism>
<dbReference type="Pfam" id="PF09015">
    <property type="entry name" value="NgoMIV_restric"/>
    <property type="match status" value="2"/>
</dbReference>
<gene>
    <name evidence="1" type="ORF">BN381_150023</name>
</gene>
<dbReference type="SUPFAM" id="SSF52980">
    <property type="entry name" value="Restriction endonuclease-like"/>
    <property type="match status" value="1"/>
</dbReference>
<dbReference type="InterPro" id="IPR037083">
    <property type="entry name" value="NgoMIV_sf"/>
</dbReference>
<dbReference type="Proteomes" id="UP000018291">
    <property type="component" value="Unassembled WGS sequence"/>
</dbReference>
<dbReference type="CDD" id="cd22340">
    <property type="entry name" value="NgoMIV-like"/>
    <property type="match status" value="1"/>
</dbReference>
<dbReference type="InterPro" id="IPR011335">
    <property type="entry name" value="Restrct_endonuc-II-like"/>
</dbReference>
<dbReference type="EMBL" id="CANL01000007">
    <property type="protein sequence ID" value="CCM62910.1"/>
    <property type="molecule type" value="Genomic_DNA"/>
</dbReference>
<reference evidence="1 2" key="1">
    <citation type="journal article" date="2013" name="ISME J.">
        <title>Metabolic model for the filamentous 'Candidatus Microthrix parvicella' based on genomic and metagenomic analyses.</title>
        <authorList>
            <person name="Jon McIlroy S."/>
            <person name="Kristiansen R."/>
            <person name="Albertsen M."/>
            <person name="Michael Karst S."/>
            <person name="Rossetti S."/>
            <person name="Lund Nielsen J."/>
            <person name="Tandoi V."/>
            <person name="James Seviour R."/>
            <person name="Nielsen P.H."/>
        </authorList>
    </citation>
    <scope>NUCLEOTIDE SEQUENCE [LARGE SCALE GENOMIC DNA]</scope>
    <source>
        <strain evidence="1 2">RN1</strain>
    </source>
</reference>
<evidence type="ECO:0000313" key="1">
    <source>
        <dbReference type="EMBL" id="CCM62910.1"/>
    </source>
</evidence>
<dbReference type="HOGENOM" id="CLU_084445_0_0_11"/>
<dbReference type="AlphaFoldDB" id="R4YXJ7"/>
<keyword evidence="2" id="KW-1185">Reference proteome</keyword>
<name>R4YXJ7_9ACTN</name>
<dbReference type="Gene3D" id="3.40.50.10010">
    <property type="entry name" value="Type-2 restriction enzyme NgoMIV"/>
    <property type="match status" value="2"/>
</dbReference>
<comment type="caution">
    <text evidence="1">The sequence shown here is derived from an EMBL/GenBank/DDBJ whole genome shotgun (WGS) entry which is preliminary data.</text>
</comment>
<keyword evidence="1" id="KW-0378">Hydrolase</keyword>
<proteinExistence type="predicted"/>
<dbReference type="GO" id="GO:0009307">
    <property type="term" value="P:DNA restriction-modification system"/>
    <property type="evidence" value="ECO:0007669"/>
    <property type="project" value="InterPro"/>
</dbReference>
<protein>
    <submittedName>
        <fullName evidence="1">Type II site-specific deoxyribonuclease</fullName>
        <ecNumber evidence="1">3.1.21.4</ecNumber>
    </submittedName>
</protein>
<evidence type="ECO:0000313" key="2">
    <source>
        <dbReference type="Proteomes" id="UP000018291"/>
    </source>
</evidence>
<dbReference type="EC" id="3.1.21.4" evidence="1"/>
<dbReference type="eggNOG" id="ENOG502Z936">
    <property type="taxonomic scope" value="Bacteria"/>
</dbReference>
<dbReference type="STRING" id="1229780.BN381_150023"/>